<evidence type="ECO:0000313" key="9">
    <source>
        <dbReference type="EMBL" id="GCC34627.1"/>
    </source>
</evidence>
<keyword evidence="5 7" id="KW-0378">Hydrolase</keyword>
<dbReference type="PANTHER" id="PTHR23403:SF1">
    <property type="entry name" value="TREHALASE"/>
    <property type="match status" value="1"/>
</dbReference>
<evidence type="ECO:0000256" key="1">
    <source>
        <dbReference type="ARBA" id="ARBA00001576"/>
    </source>
</evidence>
<proteinExistence type="inferred from homology"/>
<dbReference type="InterPro" id="IPR018232">
    <property type="entry name" value="Glyco_hydro_37_CS"/>
</dbReference>
<dbReference type="EC" id="3.2.1.28" evidence="3 7"/>
<dbReference type="Pfam" id="PF01204">
    <property type="entry name" value="Trehalase"/>
    <property type="match status" value="1"/>
</dbReference>
<evidence type="ECO:0000256" key="2">
    <source>
        <dbReference type="ARBA" id="ARBA00005615"/>
    </source>
</evidence>
<dbReference type="EMBL" id="BEZZ01000616">
    <property type="protein sequence ID" value="GCC34627.1"/>
    <property type="molecule type" value="Genomic_DNA"/>
</dbReference>
<dbReference type="STRING" id="137246.A0A401SW47"/>
<dbReference type="Gene3D" id="1.50.10.10">
    <property type="match status" value="1"/>
</dbReference>
<evidence type="ECO:0000256" key="4">
    <source>
        <dbReference type="ARBA" id="ARBA00019905"/>
    </source>
</evidence>
<evidence type="ECO:0000313" key="10">
    <source>
        <dbReference type="Proteomes" id="UP000287033"/>
    </source>
</evidence>
<evidence type="ECO:0000256" key="6">
    <source>
        <dbReference type="ARBA" id="ARBA00023295"/>
    </source>
</evidence>
<evidence type="ECO:0000256" key="5">
    <source>
        <dbReference type="ARBA" id="ARBA00022801"/>
    </source>
</evidence>
<comment type="caution">
    <text evidence="9">The sequence shown here is derived from an EMBL/GenBank/DDBJ whole genome shotgun (WGS) entry which is preliminary data.</text>
</comment>
<dbReference type="PANTHER" id="PTHR23403">
    <property type="entry name" value="TREHALASE"/>
    <property type="match status" value="1"/>
</dbReference>
<feature type="compositionally biased region" description="Basic and acidic residues" evidence="8">
    <location>
        <begin position="684"/>
        <end position="693"/>
    </location>
</feature>
<gene>
    <name evidence="9" type="ORF">chiPu_0013102</name>
</gene>
<dbReference type="GO" id="GO:0004555">
    <property type="term" value="F:alpha,alpha-trehalase activity"/>
    <property type="evidence" value="ECO:0007669"/>
    <property type="project" value="UniProtKB-EC"/>
</dbReference>
<feature type="region of interest" description="Disordered" evidence="8">
    <location>
        <begin position="616"/>
        <end position="646"/>
    </location>
</feature>
<evidence type="ECO:0000256" key="3">
    <source>
        <dbReference type="ARBA" id="ARBA00012757"/>
    </source>
</evidence>
<dbReference type="PROSITE" id="PS00927">
    <property type="entry name" value="TREHALASE_1"/>
    <property type="match status" value="1"/>
</dbReference>
<keyword evidence="10" id="KW-1185">Reference proteome</keyword>
<comment type="similarity">
    <text evidence="2 7">Belongs to the glycosyl hydrolase 37 family.</text>
</comment>
<evidence type="ECO:0000256" key="8">
    <source>
        <dbReference type="SAM" id="MobiDB-lite"/>
    </source>
</evidence>
<dbReference type="InterPro" id="IPR012341">
    <property type="entry name" value="6hp_glycosidase-like_sf"/>
</dbReference>
<keyword evidence="6 7" id="KW-0326">Glycosidase</keyword>
<protein>
    <recommendedName>
        <fullName evidence="4 7">Trehalase</fullName>
        <ecNumber evidence="3 7">3.2.1.28</ecNumber>
    </recommendedName>
    <alternativeName>
        <fullName evidence="7">Alpha-trehalose glucohydrolase</fullName>
    </alternativeName>
</protein>
<dbReference type="OrthoDB" id="3542292at2759"/>
<accession>A0A401SW47</accession>
<dbReference type="PROSITE" id="PS00928">
    <property type="entry name" value="TREHALASE_2"/>
    <property type="match status" value="1"/>
</dbReference>
<comment type="catalytic activity">
    <reaction evidence="1 7">
        <text>alpha,alpha-trehalose + H2O = alpha-D-glucose + beta-D-glucose</text>
        <dbReference type="Rhea" id="RHEA:32675"/>
        <dbReference type="ChEBI" id="CHEBI:15377"/>
        <dbReference type="ChEBI" id="CHEBI:15903"/>
        <dbReference type="ChEBI" id="CHEBI:16551"/>
        <dbReference type="ChEBI" id="CHEBI:17925"/>
        <dbReference type="EC" id="3.2.1.28"/>
    </reaction>
</comment>
<name>A0A401SW47_CHIPU</name>
<dbReference type="InterPro" id="IPR001661">
    <property type="entry name" value="Glyco_hydro_37"/>
</dbReference>
<sequence>MKCVPQKIDVYTPVNIFRHPWIKDSCYLDLCTEINFHLMLNSLALVILIEAAASKLCLIMALKSWNWLVVALYLCDHGSATRFPSPCDSYIYCTGNLLHTVQMAKLFDDDKHFVDMKLKMNPGVVLAAFRNLTSPNPEITKEQLKLFVKTYFDAPGQEFEKWTPADWCDHPQILQKISDQKLRLWATELHALWKSLGRKIKLDVQAHPELYSQVYVPKPLIVPGGRFREYYYWDSYWIIKGLLLSDMRETSKGMIENFLYLMQRFEFIPNGGRIYYERRSQPPFLVLMMESYINVTNDLDFLKQSIDLLDKEYEFWMKNRVMPVSVGSKTHRLNRYIVEAAGPRPESYSKDVELAQAVSEDLWIELKTGAESGWDFSSRWFIDPNGKNNGTLKDTKTTQILPVDLNSVLCKNERILAMFHKLLGNFSKAQYYEDALKHRIDAVHDVFWDETQGVWFDYNLITNHSNTAFYASNLVPLWAECFEQEPGKIAEMVIHYLESQQLLSYKNGIPTSLLPSGEQWDYPNAWPPLQQMIIEGLAKSNSKAGQRIAFQQAQKWIHSNWQLYEKHQAMFEKYDVNGDGNPGGGGEYDVQVGFGWTNGVALQLLDEYGDQLTSGPRRYHWRSPRGPIDEPDLTVRPPTAGSANRREGRRWIGGDVDQSVVAAFLRGLIPGAGEGARRRGGQSQRDRVNLYNG</sequence>
<dbReference type="PRINTS" id="PR00744">
    <property type="entry name" value="GLHYDRLASE37"/>
</dbReference>
<reference evidence="9 10" key="1">
    <citation type="journal article" date="2018" name="Nat. Ecol. Evol.">
        <title>Shark genomes provide insights into elasmobranch evolution and the origin of vertebrates.</title>
        <authorList>
            <person name="Hara Y"/>
            <person name="Yamaguchi K"/>
            <person name="Onimaru K"/>
            <person name="Kadota M"/>
            <person name="Koyanagi M"/>
            <person name="Keeley SD"/>
            <person name="Tatsumi K"/>
            <person name="Tanaka K"/>
            <person name="Motone F"/>
            <person name="Kageyama Y"/>
            <person name="Nozu R"/>
            <person name="Adachi N"/>
            <person name="Nishimura O"/>
            <person name="Nakagawa R"/>
            <person name="Tanegashima C"/>
            <person name="Kiyatake I"/>
            <person name="Matsumoto R"/>
            <person name="Murakumo K"/>
            <person name="Nishida K"/>
            <person name="Terakita A"/>
            <person name="Kuratani S"/>
            <person name="Sato K"/>
            <person name="Hyodo S Kuraku.S."/>
        </authorList>
    </citation>
    <scope>NUCLEOTIDE SEQUENCE [LARGE SCALE GENOMIC DNA]</scope>
</reference>
<dbReference type="AlphaFoldDB" id="A0A401SW47"/>
<organism evidence="9 10">
    <name type="scientific">Chiloscyllium punctatum</name>
    <name type="common">Brownbanded bambooshark</name>
    <name type="synonym">Hemiscyllium punctatum</name>
    <dbReference type="NCBI Taxonomy" id="137246"/>
    <lineage>
        <taxon>Eukaryota</taxon>
        <taxon>Metazoa</taxon>
        <taxon>Chordata</taxon>
        <taxon>Craniata</taxon>
        <taxon>Vertebrata</taxon>
        <taxon>Chondrichthyes</taxon>
        <taxon>Elasmobranchii</taxon>
        <taxon>Galeomorphii</taxon>
        <taxon>Galeoidea</taxon>
        <taxon>Orectolobiformes</taxon>
        <taxon>Hemiscylliidae</taxon>
        <taxon>Chiloscyllium</taxon>
    </lineage>
</organism>
<evidence type="ECO:0000256" key="7">
    <source>
        <dbReference type="RuleBase" id="RU361180"/>
    </source>
</evidence>
<dbReference type="InterPro" id="IPR008928">
    <property type="entry name" value="6-hairpin_glycosidase_sf"/>
</dbReference>
<dbReference type="SUPFAM" id="SSF48208">
    <property type="entry name" value="Six-hairpin glycosidases"/>
    <property type="match status" value="1"/>
</dbReference>
<dbReference type="OMA" id="RYWDASD"/>
<dbReference type="Proteomes" id="UP000287033">
    <property type="component" value="Unassembled WGS sequence"/>
</dbReference>
<feature type="region of interest" description="Disordered" evidence="8">
    <location>
        <begin position="672"/>
        <end position="693"/>
    </location>
</feature>
<dbReference type="GO" id="GO:0005993">
    <property type="term" value="P:trehalose catabolic process"/>
    <property type="evidence" value="ECO:0007669"/>
    <property type="project" value="TreeGrafter"/>
</dbReference>